<dbReference type="CDD" id="cd07567">
    <property type="entry name" value="biotinidase_like"/>
    <property type="match status" value="1"/>
</dbReference>
<evidence type="ECO:0000313" key="8">
    <source>
        <dbReference type="RefSeq" id="XP_030380984.1"/>
    </source>
</evidence>
<dbReference type="InterPro" id="IPR040154">
    <property type="entry name" value="Biotinidase/VNN"/>
</dbReference>
<dbReference type="PROSITE" id="PS50263">
    <property type="entry name" value="CN_HYDROLASE"/>
    <property type="match status" value="1"/>
</dbReference>
<organism evidence="7 8">
    <name type="scientific">Drosophila lebanonensis</name>
    <name type="common">Fruit fly</name>
    <name type="synonym">Scaptodrosophila lebanonensis</name>
    <dbReference type="NCBI Taxonomy" id="7225"/>
    <lineage>
        <taxon>Eukaryota</taxon>
        <taxon>Metazoa</taxon>
        <taxon>Ecdysozoa</taxon>
        <taxon>Arthropoda</taxon>
        <taxon>Hexapoda</taxon>
        <taxon>Insecta</taxon>
        <taxon>Pterygota</taxon>
        <taxon>Neoptera</taxon>
        <taxon>Endopterygota</taxon>
        <taxon>Diptera</taxon>
        <taxon>Brachycera</taxon>
        <taxon>Muscomorpha</taxon>
        <taxon>Ephydroidea</taxon>
        <taxon>Drosophilidae</taxon>
        <taxon>Scaptodrosophila</taxon>
    </lineage>
</organism>
<evidence type="ECO:0000256" key="3">
    <source>
        <dbReference type="ARBA" id="ARBA00022801"/>
    </source>
</evidence>
<keyword evidence="4" id="KW-0325">Glycoprotein</keyword>
<feature type="domain" description="CN hydrolase" evidence="6">
    <location>
        <begin position="27"/>
        <end position="296"/>
    </location>
</feature>
<name>A0A6J2TXX9_DROLE</name>
<dbReference type="InterPro" id="IPR043957">
    <property type="entry name" value="Vanin_C"/>
</dbReference>
<dbReference type="OrthoDB" id="10250282at2759"/>
<dbReference type="InterPro" id="IPR003010">
    <property type="entry name" value="C-N_Hydrolase"/>
</dbReference>
<accession>A0A6J2TXX9</accession>
<feature type="chain" id="PRO_5026776738" evidence="5">
    <location>
        <begin position="22"/>
        <end position="526"/>
    </location>
</feature>
<dbReference type="GeneID" id="115628868"/>
<feature type="signal peptide" evidence="5">
    <location>
        <begin position="1"/>
        <end position="21"/>
    </location>
</feature>
<keyword evidence="7" id="KW-1185">Reference proteome</keyword>
<comment type="similarity">
    <text evidence="1">Belongs to the carbon-nitrogen hydrolase superfamily. BTD/VNN family.</text>
</comment>
<evidence type="ECO:0000259" key="6">
    <source>
        <dbReference type="PROSITE" id="PS50263"/>
    </source>
</evidence>
<evidence type="ECO:0000256" key="4">
    <source>
        <dbReference type="ARBA" id="ARBA00023180"/>
    </source>
</evidence>
<gene>
    <name evidence="8" type="primary">LOC115628868</name>
</gene>
<dbReference type="InterPro" id="IPR012101">
    <property type="entry name" value="Biotinidase-like_euk"/>
</dbReference>
<dbReference type="Gene3D" id="3.60.110.10">
    <property type="entry name" value="Carbon-nitrogen hydrolase"/>
    <property type="match status" value="1"/>
</dbReference>
<reference evidence="8" key="1">
    <citation type="submission" date="2025-08" db="UniProtKB">
        <authorList>
            <consortium name="RefSeq"/>
        </authorList>
    </citation>
    <scope>IDENTIFICATION</scope>
    <source>
        <strain evidence="8">11010-0011.00</strain>
        <tissue evidence="8">Whole body</tissue>
    </source>
</reference>
<evidence type="ECO:0000256" key="5">
    <source>
        <dbReference type="SAM" id="SignalP"/>
    </source>
</evidence>
<dbReference type="Proteomes" id="UP000504634">
    <property type="component" value="Unplaced"/>
</dbReference>
<evidence type="ECO:0000256" key="2">
    <source>
        <dbReference type="ARBA" id="ARBA00022729"/>
    </source>
</evidence>
<sequence length="526" mass="58693">MWRSLFWSFCGLIVLFGSTWTATSTYYTAGVVEFRLRVSGASSAQLLDEHLEAYLALIRSPEANETDIIVFPEGTLNSVLQLTAVPAPGSFNNSLCNGAQIDEQVAPFLRQLACAAQETSTYLVINVKEREACETGDPCSSNGYNVFNTNVVFDRNGTVISRYRKWNLYLEPMTNQTAAPELATFQTDFGVTFGHIICFDMLFYTPAQDLIEKLDVRDVIVTKMFNSELPFLTASQLQQGWAWGNNVNLLAAGASYPQAGISGSGIYAGQQGALVRRMVGDSDEGVRELLVARVPFWPTPAEAVDVPRPLPAQRRLLLLQQPRLEDFNTQLLEPHNGSSSYRLCQQDLCCEFQLNTTIVANNIESSYHYRLGVFVGQRTYEEARYSVVRLCGLFACHNASLESCGQLHDEVEGEAPSTYLQFSELSIRGEFVQRERRLLMPSTLSSSLYALQASEMDWQLEECKDSAKTLVEMRLLQLQSELLTFGIYGNYFDERSAAKSQNLSVAMLLLSGLMLWSSCSWLGLGF</sequence>
<dbReference type="Pfam" id="PF19018">
    <property type="entry name" value="Vanin_C"/>
    <property type="match status" value="1"/>
</dbReference>
<dbReference type="InterPro" id="IPR036526">
    <property type="entry name" value="C-N_Hydrolase_sf"/>
</dbReference>
<dbReference type="GO" id="GO:0016811">
    <property type="term" value="F:hydrolase activity, acting on carbon-nitrogen (but not peptide) bonds, in linear amides"/>
    <property type="evidence" value="ECO:0007669"/>
    <property type="project" value="InterPro"/>
</dbReference>
<evidence type="ECO:0000313" key="7">
    <source>
        <dbReference type="Proteomes" id="UP000504634"/>
    </source>
</evidence>
<dbReference type="AlphaFoldDB" id="A0A6J2TXX9"/>
<keyword evidence="3" id="KW-0378">Hydrolase</keyword>
<dbReference type="Pfam" id="PF00795">
    <property type="entry name" value="CN_hydrolase"/>
    <property type="match status" value="1"/>
</dbReference>
<proteinExistence type="inferred from homology"/>
<keyword evidence="2 5" id="KW-0732">Signal</keyword>
<dbReference type="PANTHER" id="PTHR10609:SF14">
    <property type="entry name" value="BIOTINIDASE"/>
    <property type="match status" value="1"/>
</dbReference>
<dbReference type="PANTHER" id="PTHR10609">
    <property type="entry name" value="BIOTINIDASE-RELATED"/>
    <property type="match status" value="1"/>
</dbReference>
<protein>
    <submittedName>
        <fullName evidence="8">Vanin-like protein 3</fullName>
    </submittedName>
</protein>
<dbReference type="SUPFAM" id="SSF56317">
    <property type="entry name" value="Carbon-nitrogen hydrolase"/>
    <property type="match status" value="1"/>
</dbReference>
<dbReference type="RefSeq" id="XP_030380984.1">
    <property type="nucleotide sequence ID" value="XM_030525124.1"/>
</dbReference>
<evidence type="ECO:0000256" key="1">
    <source>
        <dbReference type="ARBA" id="ARBA00008225"/>
    </source>
</evidence>